<keyword evidence="3" id="KW-1185">Reference proteome</keyword>
<evidence type="ECO:0000313" key="3">
    <source>
        <dbReference type="Proteomes" id="UP000294911"/>
    </source>
</evidence>
<accession>A0A4R2R209</accession>
<organism evidence="2 3">
    <name type="scientific">Tamaricihabitans halophyticus</name>
    <dbReference type="NCBI Taxonomy" id="1262583"/>
    <lineage>
        <taxon>Bacteria</taxon>
        <taxon>Bacillati</taxon>
        <taxon>Actinomycetota</taxon>
        <taxon>Actinomycetes</taxon>
        <taxon>Pseudonocardiales</taxon>
        <taxon>Pseudonocardiaceae</taxon>
        <taxon>Tamaricihabitans</taxon>
    </lineage>
</organism>
<proteinExistence type="predicted"/>
<sequence>MMGYPSGDPYRTPQMERAERELDGRIDFALSKAREVQAKTEEVEQKLAQDTTPLTNAEVDRFKAYIEGHVKTPEWQAVLERIARGELTWRQIVEGVAEGELDRDVSAAMASLTRVPPANTAELTAIGVLPDMDKAAKAMRDAEAPEQGGSTESAPRARASEPADDDDWFEGGSIMR</sequence>
<reference evidence="2 3" key="1">
    <citation type="submission" date="2019-03" db="EMBL/GenBank/DDBJ databases">
        <title>Genomic Encyclopedia of Type Strains, Phase IV (KMG-IV): sequencing the most valuable type-strain genomes for metagenomic binning, comparative biology and taxonomic classification.</title>
        <authorList>
            <person name="Goeker M."/>
        </authorList>
    </citation>
    <scope>NUCLEOTIDE SEQUENCE [LARGE SCALE GENOMIC DNA]</scope>
    <source>
        <strain evidence="2 3">DSM 45765</strain>
    </source>
</reference>
<comment type="caution">
    <text evidence="2">The sequence shown here is derived from an EMBL/GenBank/DDBJ whole genome shotgun (WGS) entry which is preliminary data.</text>
</comment>
<name>A0A4R2R209_9PSEU</name>
<dbReference type="EMBL" id="SLXQ01000004">
    <property type="protein sequence ID" value="TCP53455.1"/>
    <property type="molecule type" value="Genomic_DNA"/>
</dbReference>
<dbReference type="OrthoDB" id="3700158at2"/>
<feature type="region of interest" description="Disordered" evidence="1">
    <location>
        <begin position="136"/>
        <end position="176"/>
    </location>
</feature>
<dbReference type="AlphaFoldDB" id="A0A4R2R209"/>
<dbReference type="RefSeq" id="WP_132877188.1">
    <property type="nucleotide sequence ID" value="NZ_SLXQ01000004.1"/>
</dbReference>
<evidence type="ECO:0000256" key="1">
    <source>
        <dbReference type="SAM" id="MobiDB-lite"/>
    </source>
</evidence>
<gene>
    <name evidence="2" type="ORF">EV191_10422</name>
</gene>
<dbReference type="Proteomes" id="UP000294911">
    <property type="component" value="Unassembled WGS sequence"/>
</dbReference>
<evidence type="ECO:0000313" key="2">
    <source>
        <dbReference type="EMBL" id="TCP53455.1"/>
    </source>
</evidence>
<protein>
    <submittedName>
        <fullName evidence="2">Uncharacterized protein</fullName>
    </submittedName>
</protein>